<dbReference type="AlphaFoldDB" id="A0A6N7WM14"/>
<comment type="caution">
    <text evidence="1">The sequence shown here is derived from an EMBL/GenBank/DDBJ whole genome shotgun (WGS) entry which is preliminary data.</text>
</comment>
<reference evidence="1 2" key="1">
    <citation type="submission" date="2019-08" db="EMBL/GenBank/DDBJ databases">
        <title>In-depth cultivation of the pig gut microbiome towards novel bacterial diversity and tailored functional studies.</title>
        <authorList>
            <person name="Wylensek D."/>
            <person name="Hitch T.C.A."/>
            <person name="Clavel T."/>
        </authorList>
    </citation>
    <scope>NUCLEOTIDE SEQUENCE [LARGE SCALE GENOMIC DNA]</scope>
    <source>
        <strain evidence="1 2">WCA-389-WT-23B</strain>
    </source>
</reference>
<dbReference type="Gene3D" id="3.30.1930.10">
    <property type="entry name" value="capsid protein of prophage domain"/>
    <property type="match status" value="1"/>
</dbReference>
<proteinExistence type="predicted"/>
<protein>
    <submittedName>
        <fullName evidence="1">Major capsid protein</fullName>
    </submittedName>
</protein>
<evidence type="ECO:0000313" key="1">
    <source>
        <dbReference type="EMBL" id="MSS90430.1"/>
    </source>
</evidence>
<dbReference type="InterPro" id="IPR005564">
    <property type="entry name" value="Major_capsid_GpE"/>
</dbReference>
<accession>A0A6N7WM14</accession>
<gene>
    <name evidence="1" type="ORF">FYJ45_19745</name>
</gene>
<sequence length="355" mass="39084">MPIPQIYRTVTMIGAVQAMPSHRTFLRDRYFPCTPATDIFPTEEVLVEYRNGNKKIAPVVMPRKGGINIAREGYKTVKYVPPFVAPQRPLTIDDLNKKGFGENLYSQITPQQREAQILGLDLQELSTLIDGREEYMAAQAMLNNGYVLKQYADDFGGKYEEYAIQFYDGTNDAKYVPKAKWNAADAKILADIGAMVKMLTSKGLPASDLVMSPDVADIVINDEAIQKLLDIKNIQLGGINPQELPDGATLVGVINVHGKNINLIGYDEEFEDEDGTTKSFMGSGNVVLTAPASGRSLYGAVTQLEQSDGQFHTYAASRVPKYTADANSEVRNLKVSAKPLLIPRNQNAWISASVL</sequence>
<dbReference type="Proteomes" id="UP000436047">
    <property type="component" value="Unassembled WGS sequence"/>
</dbReference>
<dbReference type="EMBL" id="VUMI01000038">
    <property type="protein sequence ID" value="MSS90430.1"/>
    <property type="molecule type" value="Genomic_DNA"/>
</dbReference>
<dbReference type="Gene3D" id="3.15.30.10">
    <property type="entry name" value="putative capsid protein of prophage domain like"/>
    <property type="match status" value="1"/>
</dbReference>
<dbReference type="Pfam" id="PF03864">
    <property type="entry name" value="Phage_cap_E"/>
    <property type="match status" value="1"/>
</dbReference>
<organism evidence="1 2">
    <name type="scientific">Eisenbergiella porci</name>
    <dbReference type="NCBI Taxonomy" id="2652274"/>
    <lineage>
        <taxon>Bacteria</taxon>
        <taxon>Bacillati</taxon>
        <taxon>Bacillota</taxon>
        <taxon>Clostridia</taxon>
        <taxon>Lachnospirales</taxon>
        <taxon>Lachnospiraceae</taxon>
        <taxon>Eisenbergiella</taxon>
    </lineage>
</organism>
<name>A0A6N7WM14_9FIRM</name>
<dbReference type="GeneID" id="86055268"/>
<dbReference type="RefSeq" id="WP_154466893.1">
    <property type="nucleotide sequence ID" value="NZ_VUMI01000038.1"/>
</dbReference>
<evidence type="ECO:0000313" key="2">
    <source>
        <dbReference type="Proteomes" id="UP000436047"/>
    </source>
</evidence>
<keyword evidence="2" id="KW-1185">Reference proteome</keyword>